<proteinExistence type="predicted"/>
<accession>A0ABU2K1W5</accession>
<reference evidence="3" key="1">
    <citation type="submission" date="2023-07" db="EMBL/GenBank/DDBJ databases">
        <title>30 novel species of actinomycetes from the DSMZ collection.</title>
        <authorList>
            <person name="Nouioui I."/>
        </authorList>
    </citation>
    <scope>NUCLEOTIDE SEQUENCE [LARGE SCALE GENOMIC DNA]</scope>
    <source>
        <strain evidence="3">DSM 46792</strain>
    </source>
</reference>
<comment type="caution">
    <text evidence="2">The sequence shown here is derived from an EMBL/GenBank/DDBJ whole genome shotgun (WGS) entry which is preliminary data.</text>
</comment>
<organism evidence="2 3">
    <name type="scientific">Blastococcus goldschmidtiae</name>
    <dbReference type="NCBI Taxonomy" id="3075546"/>
    <lineage>
        <taxon>Bacteria</taxon>
        <taxon>Bacillati</taxon>
        <taxon>Actinomycetota</taxon>
        <taxon>Actinomycetes</taxon>
        <taxon>Geodermatophilales</taxon>
        <taxon>Geodermatophilaceae</taxon>
        <taxon>Blastococcus</taxon>
    </lineage>
</organism>
<keyword evidence="3" id="KW-1185">Reference proteome</keyword>
<evidence type="ECO:0000313" key="2">
    <source>
        <dbReference type="EMBL" id="MDT0274278.1"/>
    </source>
</evidence>
<sequence length="127" mass="12732">MRMSRVLLAGAAVAAAGIATSAFTASNSVNNSVAGYDEATVTGATVTDIDYNVNATDSSVLDSIDFLATENVSGMQAILQLQLADGTAVGSPITCTVGAFTTATPINCPTPGREITAFQGIGLTVAQ</sequence>
<dbReference type="EMBL" id="JAVREI010000001">
    <property type="protein sequence ID" value="MDT0274278.1"/>
    <property type="molecule type" value="Genomic_DNA"/>
</dbReference>
<dbReference type="Proteomes" id="UP001183222">
    <property type="component" value="Unassembled WGS sequence"/>
</dbReference>
<evidence type="ECO:0000313" key="3">
    <source>
        <dbReference type="Proteomes" id="UP001183222"/>
    </source>
</evidence>
<gene>
    <name evidence="2" type="ORF">RM425_00025</name>
</gene>
<dbReference type="RefSeq" id="WP_311343132.1">
    <property type="nucleotide sequence ID" value="NZ_JAVREI010000001.1"/>
</dbReference>
<keyword evidence="1" id="KW-0732">Signal</keyword>
<feature type="chain" id="PRO_5047140070" evidence="1">
    <location>
        <begin position="25"/>
        <end position="127"/>
    </location>
</feature>
<name>A0ABU2K1W5_9ACTN</name>
<feature type="signal peptide" evidence="1">
    <location>
        <begin position="1"/>
        <end position="24"/>
    </location>
</feature>
<protein>
    <submittedName>
        <fullName evidence="2">Uncharacterized protein</fullName>
    </submittedName>
</protein>
<evidence type="ECO:0000256" key="1">
    <source>
        <dbReference type="SAM" id="SignalP"/>
    </source>
</evidence>